<organism evidence="6">
    <name type="scientific">bioreactor metagenome</name>
    <dbReference type="NCBI Taxonomy" id="1076179"/>
    <lineage>
        <taxon>unclassified sequences</taxon>
        <taxon>metagenomes</taxon>
        <taxon>ecological metagenomes</taxon>
    </lineage>
</organism>
<comment type="caution">
    <text evidence="6">The sequence shown here is derived from an EMBL/GenBank/DDBJ whole genome shotgun (WGS) entry which is preliminary data.</text>
</comment>
<name>A0A645G2Z4_9ZZZZ</name>
<evidence type="ECO:0000259" key="5">
    <source>
        <dbReference type="Pfam" id="PF04085"/>
    </source>
</evidence>
<dbReference type="Pfam" id="PF04085">
    <property type="entry name" value="MreC"/>
    <property type="match status" value="1"/>
</dbReference>
<gene>
    <name evidence="6" type="ORF">SDC9_167557</name>
</gene>
<dbReference type="AlphaFoldDB" id="A0A645G2Z4"/>
<dbReference type="PANTHER" id="PTHR34138">
    <property type="entry name" value="CELL SHAPE-DETERMINING PROTEIN MREC"/>
    <property type="match status" value="1"/>
</dbReference>
<comment type="similarity">
    <text evidence="1">Belongs to the MreC family.</text>
</comment>
<dbReference type="Gene3D" id="2.40.10.340">
    <property type="entry name" value="Rod shape-determining protein MreC, domain 1"/>
    <property type="match status" value="1"/>
</dbReference>
<evidence type="ECO:0000256" key="1">
    <source>
        <dbReference type="ARBA" id="ARBA00009369"/>
    </source>
</evidence>
<dbReference type="GO" id="GO:0005886">
    <property type="term" value="C:plasma membrane"/>
    <property type="evidence" value="ECO:0007669"/>
    <property type="project" value="TreeGrafter"/>
</dbReference>
<keyword evidence="3" id="KW-0133">Cell shape</keyword>
<dbReference type="InterPro" id="IPR055342">
    <property type="entry name" value="MreC_beta-barrel_core"/>
</dbReference>
<accession>A0A645G2Z4</accession>
<reference evidence="6" key="1">
    <citation type="submission" date="2019-08" db="EMBL/GenBank/DDBJ databases">
        <authorList>
            <person name="Kucharzyk K."/>
            <person name="Murdoch R.W."/>
            <person name="Higgins S."/>
            <person name="Loffler F."/>
        </authorList>
    </citation>
    <scope>NUCLEOTIDE SEQUENCE</scope>
</reference>
<evidence type="ECO:0000256" key="2">
    <source>
        <dbReference type="ARBA" id="ARBA00013855"/>
    </source>
</evidence>
<dbReference type="EMBL" id="VSSQ01067869">
    <property type="protein sequence ID" value="MPN20179.1"/>
    <property type="molecule type" value="Genomic_DNA"/>
</dbReference>
<proteinExistence type="inferred from homology"/>
<dbReference type="Gene3D" id="2.40.10.350">
    <property type="entry name" value="Rod shape-determining protein MreC, domain 2"/>
    <property type="match status" value="1"/>
</dbReference>
<dbReference type="InterPro" id="IPR042177">
    <property type="entry name" value="Cell/Rod_1"/>
</dbReference>
<evidence type="ECO:0000256" key="4">
    <source>
        <dbReference type="ARBA" id="ARBA00032089"/>
    </source>
</evidence>
<dbReference type="PANTHER" id="PTHR34138:SF1">
    <property type="entry name" value="CELL SHAPE-DETERMINING PROTEIN MREC"/>
    <property type="match status" value="1"/>
</dbReference>
<dbReference type="InterPro" id="IPR007221">
    <property type="entry name" value="MreC"/>
</dbReference>
<evidence type="ECO:0000313" key="6">
    <source>
        <dbReference type="EMBL" id="MPN20179.1"/>
    </source>
</evidence>
<feature type="domain" description="Rod shape-determining protein MreC beta-barrel core" evidence="5">
    <location>
        <begin position="2"/>
        <end position="100"/>
    </location>
</feature>
<sequence>MVDAELEMGGLVERTESAAILEGDFSLMVDGLLKLTYLPQNTELLAGDLVVTSGKGGVYPSGLVVGAIQSIHADPSGMSRYAVVEPRAQLDTLIQVFVIKEFDIVE</sequence>
<dbReference type="GO" id="GO:0008360">
    <property type="term" value="P:regulation of cell shape"/>
    <property type="evidence" value="ECO:0007669"/>
    <property type="project" value="UniProtKB-KW"/>
</dbReference>
<evidence type="ECO:0000256" key="3">
    <source>
        <dbReference type="ARBA" id="ARBA00022960"/>
    </source>
</evidence>
<dbReference type="InterPro" id="IPR042175">
    <property type="entry name" value="Cell/Rod_MreC_2"/>
</dbReference>
<protein>
    <recommendedName>
        <fullName evidence="2">Cell shape-determining protein MreC</fullName>
    </recommendedName>
    <alternativeName>
        <fullName evidence="4">Cell shape protein MreC</fullName>
    </alternativeName>
</protein>